<dbReference type="GO" id="GO:0005524">
    <property type="term" value="F:ATP binding"/>
    <property type="evidence" value="ECO:0007669"/>
    <property type="project" value="InterPro"/>
</dbReference>
<dbReference type="InterPro" id="IPR011009">
    <property type="entry name" value="Kinase-like_dom_sf"/>
</dbReference>
<dbReference type="PANTHER" id="PTHR44329">
    <property type="entry name" value="SERINE/THREONINE-PROTEIN KINASE TNNI3K-RELATED"/>
    <property type="match status" value="1"/>
</dbReference>
<dbReference type="SUPFAM" id="SSF56112">
    <property type="entry name" value="Protein kinase-like (PK-like)"/>
    <property type="match status" value="1"/>
</dbReference>
<dbReference type="Gene3D" id="1.10.510.10">
    <property type="entry name" value="Transferase(Phosphotransferase) domain 1"/>
    <property type="match status" value="1"/>
</dbReference>
<dbReference type="SMART" id="SM00220">
    <property type="entry name" value="S_TKc"/>
    <property type="match status" value="1"/>
</dbReference>
<name>A0A3B3ZND8_9GOBI</name>
<dbReference type="GO" id="GO:0004674">
    <property type="term" value="F:protein serine/threonine kinase activity"/>
    <property type="evidence" value="ECO:0007669"/>
    <property type="project" value="TreeGrafter"/>
</dbReference>
<dbReference type="PROSITE" id="PS00109">
    <property type="entry name" value="PROTEIN_KINASE_TYR"/>
    <property type="match status" value="1"/>
</dbReference>
<dbReference type="Proteomes" id="UP000261520">
    <property type="component" value="Unplaced"/>
</dbReference>
<dbReference type="PANTHER" id="PTHR44329:SF214">
    <property type="entry name" value="PROTEIN KINASE DOMAIN-CONTAINING PROTEIN"/>
    <property type="match status" value="1"/>
</dbReference>
<dbReference type="STRING" id="409849.ENSPMGP00000006065"/>
<evidence type="ECO:0000313" key="2">
    <source>
        <dbReference type="Ensembl" id="ENSPMGP00000006065.1"/>
    </source>
</evidence>
<feature type="domain" description="Protein kinase" evidence="1">
    <location>
        <begin position="90"/>
        <end position="328"/>
    </location>
</feature>
<reference evidence="2" key="2">
    <citation type="submission" date="2025-09" db="UniProtKB">
        <authorList>
            <consortium name="Ensembl"/>
        </authorList>
    </citation>
    <scope>IDENTIFICATION</scope>
</reference>
<dbReference type="PROSITE" id="PS50011">
    <property type="entry name" value="PROTEIN_KINASE_DOM"/>
    <property type="match status" value="1"/>
</dbReference>
<organism evidence="2 3">
    <name type="scientific">Periophthalmus magnuspinnatus</name>
    <dbReference type="NCBI Taxonomy" id="409849"/>
    <lineage>
        <taxon>Eukaryota</taxon>
        <taxon>Metazoa</taxon>
        <taxon>Chordata</taxon>
        <taxon>Craniata</taxon>
        <taxon>Vertebrata</taxon>
        <taxon>Euteleostomi</taxon>
        <taxon>Actinopterygii</taxon>
        <taxon>Neopterygii</taxon>
        <taxon>Teleostei</taxon>
        <taxon>Neoteleostei</taxon>
        <taxon>Acanthomorphata</taxon>
        <taxon>Gobiaria</taxon>
        <taxon>Gobiiformes</taxon>
        <taxon>Gobioidei</taxon>
        <taxon>Gobiidae</taxon>
        <taxon>Oxudercinae</taxon>
        <taxon>Periophthalmus</taxon>
    </lineage>
</organism>
<dbReference type="InterPro" id="IPR051681">
    <property type="entry name" value="Ser/Thr_Kinases-Pseudokinases"/>
</dbReference>
<dbReference type="AlphaFoldDB" id="A0A3B3ZND8"/>
<dbReference type="InterPro" id="IPR008266">
    <property type="entry name" value="Tyr_kinase_AS"/>
</dbReference>
<evidence type="ECO:0000313" key="3">
    <source>
        <dbReference type="Proteomes" id="UP000261520"/>
    </source>
</evidence>
<accession>A0A3B3ZND8</accession>
<reference evidence="2" key="1">
    <citation type="submission" date="2025-08" db="UniProtKB">
        <authorList>
            <consortium name="Ensembl"/>
        </authorList>
    </citation>
    <scope>IDENTIFICATION</scope>
</reference>
<dbReference type="Pfam" id="PF00069">
    <property type="entry name" value="Pkinase"/>
    <property type="match status" value="1"/>
</dbReference>
<keyword evidence="3" id="KW-1185">Reference proteome</keyword>
<dbReference type="InterPro" id="IPR000719">
    <property type="entry name" value="Prot_kinase_dom"/>
</dbReference>
<proteinExistence type="predicted"/>
<evidence type="ECO:0000259" key="1">
    <source>
        <dbReference type="PROSITE" id="PS50011"/>
    </source>
</evidence>
<sequence>MKAVERYDLVDKITTRGYTRDPNRVVDFSDVCSGPDLNARIAIKKEVSRTLEKLNSESLQRFIWTSDLAENVSPYAKNIWQLERVLFRHAGEDIMLGRGGFGVTVAISDALAAKTNLFPEMTDWSTPFIDNQFYRYAHVASQVEEIMLGVSMNHPNILRTFGGYWCDIPDYQLGGRAVVIMERAMFSVQEFMCRVQRDTSVVPMVELDTLRGLDYLRSRRIQHRDLTYRNILVCHQPDRKPLPFAFKISDFGTSCNYSTPDQPRGNRVHMAPELLWCLNSATGSDIFSWYCVMWELYSGSPLIAYNDAAKAQGYSKNRFAFAFPNWKR</sequence>
<protein>
    <recommendedName>
        <fullName evidence="1">Protein kinase domain-containing protein</fullName>
    </recommendedName>
</protein>
<dbReference type="Ensembl" id="ENSPMGT00000006442.1">
    <property type="protein sequence ID" value="ENSPMGP00000006065.1"/>
    <property type="gene ID" value="ENSPMGG00000005104.1"/>
</dbReference>